<protein>
    <recommendedName>
        <fullName evidence="3">Fumarylacetoacetase-like C-terminal domain-containing protein</fullName>
    </recommendedName>
</protein>
<name>A0ABN1YY04_9MICO</name>
<dbReference type="RefSeq" id="WP_343919202.1">
    <property type="nucleotide sequence ID" value="NZ_BAAAKK010000004.1"/>
</dbReference>
<dbReference type="PANTHER" id="PTHR42796">
    <property type="entry name" value="FUMARYLACETOACETATE HYDROLASE DOMAIN-CONTAINING PROTEIN 2A-RELATED"/>
    <property type="match status" value="1"/>
</dbReference>
<dbReference type="Pfam" id="PF01557">
    <property type="entry name" value="FAA_hydrolase"/>
    <property type="match status" value="1"/>
</dbReference>
<comment type="caution">
    <text evidence="4">The sequence shown here is derived from an EMBL/GenBank/DDBJ whole genome shotgun (WGS) entry which is preliminary data.</text>
</comment>
<dbReference type="PANTHER" id="PTHR42796:SF4">
    <property type="entry name" value="FUMARYLACETOACETATE HYDROLASE DOMAIN-CONTAINING PROTEIN 2A"/>
    <property type="match status" value="1"/>
</dbReference>
<accession>A0ABN1YY04</accession>
<dbReference type="Proteomes" id="UP001501266">
    <property type="component" value="Unassembled WGS sequence"/>
</dbReference>
<dbReference type="SUPFAM" id="SSF56529">
    <property type="entry name" value="FAH"/>
    <property type="match status" value="1"/>
</dbReference>
<keyword evidence="2" id="KW-0479">Metal-binding</keyword>
<gene>
    <name evidence="4" type="ORF">GCM10009640_16040</name>
</gene>
<dbReference type="InterPro" id="IPR051121">
    <property type="entry name" value="FAH"/>
</dbReference>
<evidence type="ECO:0000313" key="4">
    <source>
        <dbReference type="EMBL" id="GAA1422769.1"/>
    </source>
</evidence>
<dbReference type="Gene3D" id="3.90.850.10">
    <property type="entry name" value="Fumarylacetoacetase-like, C-terminal domain"/>
    <property type="match status" value="1"/>
</dbReference>
<proteinExistence type="inferred from homology"/>
<evidence type="ECO:0000313" key="5">
    <source>
        <dbReference type="Proteomes" id="UP001501266"/>
    </source>
</evidence>
<evidence type="ECO:0000256" key="2">
    <source>
        <dbReference type="ARBA" id="ARBA00022723"/>
    </source>
</evidence>
<dbReference type="EMBL" id="BAAAKK010000004">
    <property type="protein sequence ID" value="GAA1422769.1"/>
    <property type="molecule type" value="Genomic_DNA"/>
</dbReference>
<reference evidence="4 5" key="1">
    <citation type="journal article" date="2019" name="Int. J. Syst. Evol. Microbiol.">
        <title>The Global Catalogue of Microorganisms (GCM) 10K type strain sequencing project: providing services to taxonomists for standard genome sequencing and annotation.</title>
        <authorList>
            <consortium name="The Broad Institute Genomics Platform"/>
            <consortium name="The Broad Institute Genome Sequencing Center for Infectious Disease"/>
            <person name="Wu L."/>
            <person name="Ma J."/>
        </authorList>
    </citation>
    <scope>NUCLEOTIDE SEQUENCE [LARGE SCALE GENOMIC DNA]</scope>
    <source>
        <strain evidence="4 5">JCM 12398</strain>
    </source>
</reference>
<sequence>MKLVSIDHSGFPAAAILRHGEDGTDELLPLHISPADSDDLVPISMRDLLDDWEHWKDELQRRVATSTPDAWVPASSRALVAAVPEPRTFVCVGLNYHDHAEETGAELPVAPIVFAKHPASVVGPDADIPLPPESDEVDYEVELAVVIGKRVHRATREDALDAVAGYTIVNDVSARDWQRRTSQWMTSKSFPGFGPVGPALVTADEFDLASGRRVQLRLNGETMQDSTTDQLIFGVADLIVHLSSVWPLEPGDLIATGTPGGVGFTREPAVFLAPGDVVEAEIEGIGTLRNTVVAAPATQQQQFETTRSA</sequence>
<evidence type="ECO:0000259" key="3">
    <source>
        <dbReference type="Pfam" id="PF01557"/>
    </source>
</evidence>
<feature type="domain" description="Fumarylacetoacetase-like C-terminal" evidence="3">
    <location>
        <begin position="89"/>
        <end position="293"/>
    </location>
</feature>
<evidence type="ECO:0000256" key="1">
    <source>
        <dbReference type="ARBA" id="ARBA00010211"/>
    </source>
</evidence>
<keyword evidence="5" id="KW-1185">Reference proteome</keyword>
<comment type="similarity">
    <text evidence="1">Belongs to the FAH family.</text>
</comment>
<organism evidence="4 5">
    <name type="scientific">Agrococcus citreus</name>
    <dbReference type="NCBI Taxonomy" id="84643"/>
    <lineage>
        <taxon>Bacteria</taxon>
        <taxon>Bacillati</taxon>
        <taxon>Actinomycetota</taxon>
        <taxon>Actinomycetes</taxon>
        <taxon>Micrococcales</taxon>
        <taxon>Microbacteriaceae</taxon>
        <taxon>Agrococcus</taxon>
    </lineage>
</organism>
<dbReference type="InterPro" id="IPR011234">
    <property type="entry name" value="Fumarylacetoacetase-like_C"/>
</dbReference>
<dbReference type="InterPro" id="IPR036663">
    <property type="entry name" value="Fumarylacetoacetase_C_sf"/>
</dbReference>